<proteinExistence type="predicted"/>
<dbReference type="Proteomes" id="UP000194761">
    <property type="component" value="Unassembled WGS sequence"/>
</dbReference>
<comment type="caution">
    <text evidence="2">The sequence shown here is derived from an EMBL/GenBank/DDBJ whole genome shotgun (WGS) entry which is preliminary data.</text>
</comment>
<feature type="chain" id="PRO_5039443174" evidence="1">
    <location>
        <begin position="21"/>
        <end position="166"/>
    </location>
</feature>
<gene>
    <name evidence="2" type="ORF">CA984_02615</name>
</gene>
<name>A0A243RYK1_9ACTN</name>
<dbReference type="AlphaFoldDB" id="A0A243RYK1"/>
<accession>A0A243RYK1</accession>
<reference evidence="2 3" key="1">
    <citation type="submission" date="2017-05" db="EMBL/GenBank/DDBJ databases">
        <title>Biotechnological potential of actinobacteria isolated from South African environments.</title>
        <authorList>
            <person name="Le Roes-Hill M."/>
            <person name="Prins A."/>
            <person name="Durrell K.A."/>
        </authorList>
    </citation>
    <scope>NUCLEOTIDE SEQUENCE [LARGE SCALE GENOMIC DNA]</scope>
    <source>
        <strain evidence="2">M26</strain>
    </source>
</reference>
<keyword evidence="1" id="KW-0732">Signal</keyword>
<dbReference type="EMBL" id="NGFP01000006">
    <property type="protein sequence ID" value="OUC99603.1"/>
    <property type="molecule type" value="Genomic_DNA"/>
</dbReference>
<evidence type="ECO:0000256" key="1">
    <source>
        <dbReference type="SAM" id="SignalP"/>
    </source>
</evidence>
<protein>
    <submittedName>
        <fullName evidence="2">Uncharacterized protein</fullName>
    </submittedName>
</protein>
<feature type="signal peptide" evidence="1">
    <location>
        <begin position="1"/>
        <end position="20"/>
    </location>
</feature>
<evidence type="ECO:0000313" key="2">
    <source>
        <dbReference type="EMBL" id="OUC99603.1"/>
    </source>
</evidence>
<organism evidence="2 3">
    <name type="scientific">Streptosporangium minutum</name>
    <dbReference type="NCBI Taxonomy" id="569862"/>
    <lineage>
        <taxon>Bacteria</taxon>
        <taxon>Bacillati</taxon>
        <taxon>Actinomycetota</taxon>
        <taxon>Actinomycetes</taxon>
        <taxon>Streptosporangiales</taxon>
        <taxon>Streptosporangiaceae</taxon>
        <taxon>Streptosporangium</taxon>
    </lineage>
</organism>
<evidence type="ECO:0000313" key="3">
    <source>
        <dbReference type="Proteomes" id="UP000194761"/>
    </source>
</evidence>
<keyword evidence="3" id="KW-1185">Reference proteome</keyword>
<sequence>MLGGLLASVLVAGLPAAADAAVSPAKATVTATVTAGLSAGLTAPAGAKHHWGPVRSATGHSGHAAADVWITDFAAETFAVSGTLRDRDPHRDHCAYIRARFHYVGGGTGWAQPRSTCRPSGAFRMSSDGEITRVDVRVCVLDRGRRTTSSCHVDVIRAEDIANWPR</sequence>